<feature type="domain" description="D-glutamate cyclase-like C-terminal" evidence="1">
    <location>
        <begin position="46"/>
        <end position="356"/>
    </location>
</feature>
<sequence length="364" mass="39087">MTDLKDLEALAGCLSPEGIPEVHPISQDPLHYSIASASAVQKIRELETVIAVDPGNRGIGHLLRKDELLRASLSLSHAHAVLLTTGFPTHFNHEPPEETDGPPGAIALAAFLQALDKGVSMIVDRRALSLFQKLVEEAVEQGVLKTPVPILTYQGGSAGAAQAFLCDERDPKSPRFDHLVAIERAGRAADGNYYNARKMNIKHLVDPIDDLFLVAQKIPGISSTGVGDGGNELGMGKVKEAVKSHIRNGDVIACDVEADFAVIAGVSNWGGYALACALYILNSCEVHGRYLRKATGPSHAPGEQRWTEALPSVTKEEKMLSILVQHRVRSGVSGNVGMEVDGLPFHGTHDQMIQKLLDVTTGRQ</sequence>
<dbReference type="FunFam" id="3.90.1640.20:FF:000001">
    <property type="entry name" value="D-glutamate cyclase, mitochondrial"/>
    <property type="match status" value="1"/>
</dbReference>
<protein>
    <recommendedName>
        <fullName evidence="1">D-glutamate cyclase-like C-terminal domain-containing protein</fullName>
    </recommendedName>
</protein>
<name>L5MEE9_MYODS</name>
<reference evidence="3" key="1">
    <citation type="journal article" date="2013" name="Science">
        <title>Comparative analysis of bat genomes provides insight into the evolution of flight and immunity.</title>
        <authorList>
            <person name="Zhang G."/>
            <person name="Cowled C."/>
            <person name="Shi Z."/>
            <person name="Huang Z."/>
            <person name="Bishop-Lilly K.A."/>
            <person name="Fang X."/>
            <person name="Wynne J.W."/>
            <person name="Xiong Z."/>
            <person name="Baker M.L."/>
            <person name="Zhao W."/>
            <person name="Tachedjian M."/>
            <person name="Zhu Y."/>
            <person name="Zhou P."/>
            <person name="Jiang X."/>
            <person name="Ng J."/>
            <person name="Yang L."/>
            <person name="Wu L."/>
            <person name="Xiao J."/>
            <person name="Feng Y."/>
            <person name="Chen Y."/>
            <person name="Sun X."/>
            <person name="Zhang Y."/>
            <person name="Marsh G.A."/>
            <person name="Crameri G."/>
            <person name="Broder C.C."/>
            <person name="Frey K.G."/>
            <person name="Wang L.F."/>
            <person name="Wang J."/>
        </authorList>
    </citation>
    <scope>NUCLEOTIDE SEQUENCE [LARGE SCALE GENOMIC DNA]</scope>
</reference>
<dbReference type="eggNOG" id="ENOG502QV7A">
    <property type="taxonomic scope" value="Eukaryota"/>
</dbReference>
<proteinExistence type="predicted"/>
<evidence type="ECO:0000313" key="2">
    <source>
        <dbReference type="EMBL" id="ELK36969.1"/>
    </source>
</evidence>
<accession>L5MEE9</accession>
<dbReference type="PANTHER" id="PTHR32022">
    <property type="entry name" value="D-GLUTAMATE CYCLASE, MITOCHONDRIAL"/>
    <property type="match status" value="1"/>
</dbReference>
<dbReference type="GO" id="GO:0006536">
    <property type="term" value="P:glutamate metabolic process"/>
    <property type="evidence" value="ECO:0007669"/>
    <property type="project" value="TreeGrafter"/>
</dbReference>
<dbReference type="Gene3D" id="3.90.1640.20">
    <property type="entry name" value="TON_0340"/>
    <property type="match status" value="1"/>
</dbReference>
<dbReference type="InterPro" id="IPR025504">
    <property type="entry name" value="GLUCM_C"/>
</dbReference>
<evidence type="ECO:0000259" key="1">
    <source>
        <dbReference type="Pfam" id="PF14336"/>
    </source>
</evidence>
<dbReference type="Proteomes" id="UP000010556">
    <property type="component" value="Unassembled WGS sequence"/>
</dbReference>
<dbReference type="EMBL" id="KB100900">
    <property type="protein sequence ID" value="ELK36969.1"/>
    <property type="molecule type" value="Genomic_DNA"/>
</dbReference>
<dbReference type="Pfam" id="PF14336">
    <property type="entry name" value="GLUCM-like_C"/>
    <property type="match status" value="1"/>
</dbReference>
<dbReference type="AlphaFoldDB" id="L5MEE9"/>
<dbReference type="GO" id="GO:0047820">
    <property type="term" value="F:D-glutamate cyclase activity"/>
    <property type="evidence" value="ECO:0007669"/>
    <property type="project" value="TreeGrafter"/>
</dbReference>
<keyword evidence="3" id="KW-1185">Reference proteome</keyword>
<evidence type="ECO:0000313" key="3">
    <source>
        <dbReference type="Proteomes" id="UP000010556"/>
    </source>
</evidence>
<organism evidence="2 3">
    <name type="scientific">Myotis davidii</name>
    <name type="common">David's myotis</name>
    <dbReference type="NCBI Taxonomy" id="225400"/>
    <lineage>
        <taxon>Eukaryota</taxon>
        <taxon>Metazoa</taxon>
        <taxon>Chordata</taxon>
        <taxon>Craniata</taxon>
        <taxon>Vertebrata</taxon>
        <taxon>Euteleostomi</taxon>
        <taxon>Mammalia</taxon>
        <taxon>Eutheria</taxon>
        <taxon>Laurasiatheria</taxon>
        <taxon>Chiroptera</taxon>
        <taxon>Yangochiroptera</taxon>
        <taxon>Vespertilionidae</taxon>
        <taxon>Myotis</taxon>
    </lineage>
</organism>
<gene>
    <name evidence="2" type="ORF">MDA_GLEAN10015659</name>
</gene>
<dbReference type="PANTHER" id="PTHR32022:SF10">
    <property type="entry name" value="D-GLUTAMATE CYCLASE, MITOCHONDRIAL"/>
    <property type="match status" value="1"/>
</dbReference>